<keyword evidence="2" id="KW-0436">Ligase</keyword>
<dbReference type="RefSeq" id="WP_153418592.1">
    <property type="nucleotide sequence ID" value="NZ_WFLM01000001.1"/>
</dbReference>
<dbReference type="EMBL" id="WFLM01000001">
    <property type="protein sequence ID" value="KAB8041069.1"/>
    <property type="molecule type" value="Genomic_DNA"/>
</dbReference>
<evidence type="ECO:0000256" key="1">
    <source>
        <dbReference type="ARBA" id="ARBA00010871"/>
    </source>
</evidence>
<protein>
    <recommendedName>
        <fullName evidence="4">ATP-grasp domain-containing protein</fullName>
    </recommendedName>
</protein>
<dbReference type="GO" id="GO:0008716">
    <property type="term" value="F:D-alanine-D-alanine ligase activity"/>
    <property type="evidence" value="ECO:0007669"/>
    <property type="project" value="InterPro"/>
</dbReference>
<evidence type="ECO:0000259" key="4">
    <source>
        <dbReference type="PROSITE" id="PS50975"/>
    </source>
</evidence>
<dbReference type="Gene3D" id="3.30.1490.20">
    <property type="entry name" value="ATP-grasp fold, A domain"/>
    <property type="match status" value="1"/>
</dbReference>
<dbReference type="Proteomes" id="UP000437748">
    <property type="component" value="Unassembled WGS sequence"/>
</dbReference>
<comment type="similarity">
    <text evidence="1">Belongs to the D-alanine--D-alanine ligase family.</text>
</comment>
<keyword evidence="3" id="KW-0067">ATP-binding</keyword>
<evidence type="ECO:0000313" key="5">
    <source>
        <dbReference type="EMBL" id="KAB8041069.1"/>
    </source>
</evidence>
<dbReference type="Pfam" id="PF07478">
    <property type="entry name" value="Dala_Dala_lig_C"/>
    <property type="match status" value="1"/>
</dbReference>
<accession>A0A6N6VYA9</accession>
<feature type="domain" description="ATP-grasp" evidence="4">
    <location>
        <begin position="128"/>
        <end position="332"/>
    </location>
</feature>
<dbReference type="InterPro" id="IPR011761">
    <property type="entry name" value="ATP-grasp"/>
</dbReference>
<dbReference type="InterPro" id="IPR011095">
    <property type="entry name" value="Dala_Dala_lig_C"/>
</dbReference>
<comment type="caution">
    <text evidence="5">The sequence shown here is derived from an EMBL/GenBank/DDBJ whole genome shotgun (WGS) entry which is preliminary data.</text>
</comment>
<name>A0A6N6VYA9_9BACT</name>
<dbReference type="OrthoDB" id="9813261at2"/>
<proteinExistence type="inferred from homology"/>
<dbReference type="GO" id="GO:0046872">
    <property type="term" value="F:metal ion binding"/>
    <property type="evidence" value="ECO:0007669"/>
    <property type="project" value="InterPro"/>
</dbReference>
<reference evidence="5 6" key="1">
    <citation type="submission" date="2019-10" db="EMBL/GenBank/DDBJ databases">
        <title>New species of Slilvanegrellaceae.</title>
        <authorList>
            <person name="Pitt A."/>
            <person name="Hahn M.W."/>
        </authorList>
    </citation>
    <scope>NUCLEOTIDE SEQUENCE [LARGE SCALE GENOMIC DNA]</scope>
    <source>
        <strain evidence="5 6">SP-Ram-0.45-NSY-1</strain>
    </source>
</reference>
<keyword evidence="6" id="KW-1185">Reference proteome</keyword>
<dbReference type="GO" id="GO:0005524">
    <property type="term" value="F:ATP binding"/>
    <property type="evidence" value="ECO:0007669"/>
    <property type="project" value="UniProtKB-UniRule"/>
</dbReference>
<organism evidence="5 6">
    <name type="scientific">Silvanigrella paludirubra</name>
    <dbReference type="NCBI Taxonomy" id="2499159"/>
    <lineage>
        <taxon>Bacteria</taxon>
        <taxon>Pseudomonadati</taxon>
        <taxon>Bdellovibrionota</taxon>
        <taxon>Oligoflexia</taxon>
        <taxon>Silvanigrellales</taxon>
        <taxon>Silvanigrellaceae</taxon>
        <taxon>Silvanigrella</taxon>
    </lineage>
</organism>
<sequence>MRSNFESKNKNQIIGIVYDLPMKLESSDQMNFPDDANAEWESQKTIDTIIETWKHLGFSIILFPLDSTFLMNWNKFSSQCTLIHSLVEGWGSLARESWIPSLCELSGIPFIGSEPFAQSICMSKTQIKLLCKFLKIPTLPFYTIKNLKDLSNIPRDFFKETHFIKPDGEGSGMGIDASYSISNSKSNTEKITKTILEKYPDGVLIEKYIDGKEFTSGIIGTPPIFLPIAEIEVDDGIYGLSNKSKEFMGEKVTFPKLSKINETIIRNGTEKLFNYLNIRDFVRMDWRCDNKGKIYFLESNTLPGISYYYSVLPLMAKKMGYSYEDLFSILANSALTRSKNRNLWYGKARLQKKSPKS</sequence>
<dbReference type="AlphaFoldDB" id="A0A6N6VYA9"/>
<dbReference type="SUPFAM" id="SSF56059">
    <property type="entry name" value="Glutathione synthetase ATP-binding domain-like"/>
    <property type="match status" value="1"/>
</dbReference>
<dbReference type="PANTHER" id="PTHR23132:SF23">
    <property type="entry name" value="D-ALANINE--D-ALANINE LIGASE B"/>
    <property type="match status" value="1"/>
</dbReference>
<evidence type="ECO:0000256" key="3">
    <source>
        <dbReference type="PROSITE-ProRule" id="PRU00409"/>
    </source>
</evidence>
<gene>
    <name evidence="5" type="ORF">GCL60_03785</name>
</gene>
<dbReference type="PANTHER" id="PTHR23132">
    <property type="entry name" value="D-ALANINE--D-ALANINE LIGASE"/>
    <property type="match status" value="1"/>
</dbReference>
<dbReference type="PROSITE" id="PS50975">
    <property type="entry name" value="ATP_GRASP"/>
    <property type="match status" value="1"/>
</dbReference>
<keyword evidence="3" id="KW-0547">Nucleotide-binding</keyword>
<evidence type="ECO:0000256" key="2">
    <source>
        <dbReference type="ARBA" id="ARBA00022598"/>
    </source>
</evidence>
<dbReference type="InterPro" id="IPR013815">
    <property type="entry name" value="ATP_grasp_subdomain_1"/>
</dbReference>
<evidence type="ECO:0000313" key="6">
    <source>
        <dbReference type="Proteomes" id="UP000437748"/>
    </source>
</evidence>
<dbReference type="Gene3D" id="3.30.470.20">
    <property type="entry name" value="ATP-grasp fold, B domain"/>
    <property type="match status" value="1"/>
</dbReference>